<feature type="domain" description="Glycosyltransferase subfamily 4-like N-terminal" evidence="4">
    <location>
        <begin position="25"/>
        <end position="199"/>
    </location>
</feature>
<dbReference type="Pfam" id="PF00534">
    <property type="entry name" value="Glycos_transf_1"/>
    <property type="match status" value="1"/>
</dbReference>
<sequence>MRIAMVSEHASPLAASDGLGGVDAGGQNVAVRALALALADAGHDVVVHTRRTDRRTPRRVALAPGVTVDHVDAGPPVEVPKDELVEHMDAFSAELATCWREERPDVVHAHFWMSGLAALPAARALAVPVVQTFHALGSVKRRHQGAEDTSPARRVAVESDLGASVDRVLATCREEVDELVALGVPVDRVTVVPCGVDVQHFTATGDGAQRSSTMGAGPVAARGDGFRVLTVSRLVPRKGVDTVVAALANLPADVELVVAGGPRAEGLDDDPEVARLRRLAREVGVADRVHFLGAVGQDALPALYRSADAVACVPAYEPFGLVPLEAMACARPVVAAAVGGLADTVVDGVTGHHVPAGDPAAVAAALARLRDAPRRARALGRAGRRRAEAEYGWDRVAAAHERVYGEVIAGAVGSVGALTTGSPA</sequence>
<evidence type="ECO:0000256" key="2">
    <source>
        <dbReference type="ARBA" id="ARBA00022679"/>
    </source>
</evidence>
<evidence type="ECO:0000256" key="1">
    <source>
        <dbReference type="ARBA" id="ARBA00022676"/>
    </source>
</evidence>
<dbReference type="InterPro" id="IPR001296">
    <property type="entry name" value="Glyco_trans_1"/>
</dbReference>
<evidence type="ECO:0000259" key="3">
    <source>
        <dbReference type="Pfam" id="PF00534"/>
    </source>
</evidence>
<evidence type="ECO:0000313" key="5">
    <source>
        <dbReference type="EMBL" id="MDD7965546.1"/>
    </source>
</evidence>
<reference evidence="5 6" key="1">
    <citation type="submission" date="2023-02" db="EMBL/GenBank/DDBJ databases">
        <title>Genome sequencing required for Actinomycetospora new species description.</title>
        <authorList>
            <person name="Saimee Y."/>
            <person name="Duangmal K."/>
        </authorList>
    </citation>
    <scope>NUCLEOTIDE SEQUENCE [LARGE SCALE GENOMIC DNA]</scope>
    <source>
        <strain evidence="5 6">DW7H6</strain>
    </source>
</reference>
<name>A0ABT5SRR2_9PSEU</name>
<dbReference type="Pfam" id="PF13439">
    <property type="entry name" value="Glyco_transf_4"/>
    <property type="match status" value="1"/>
</dbReference>
<dbReference type="Gene3D" id="3.40.50.2000">
    <property type="entry name" value="Glycogen Phosphorylase B"/>
    <property type="match status" value="2"/>
</dbReference>
<evidence type="ECO:0000259" key="4">
    <source>
        <dbReference type="Pfam" id="PF13439"/>
    </source>
</evidence>
<dbReference type="GO" id="GO:0016757">
    <property type="term" value="F:glycosyltransferase activity"/>
    <property type="evidence" value="ECO:0007669"/>
    <property type="project" value="UniProtKB-KW"/>
</dbReference>
<dbReference type="InterPro" id="IPR050194">
    <property type="entry name" value="Glycosyltransferase_grp1"/>
</dbReference>
<organism evidence="5 6">
    <name type="scientific">Actinomycetospora lemnae</name>
    <dbReference type="NCBI Taxonomy" id="3019891"/>
    <lineage>
        <taxon>Bacteria</taxon>
        <taxon>Bacillati</taxon>
        <taxon>Actinomycetota</taxon>
        <taxon>Actinomycetes</taxon>
        <taxon>Pseudonocardiales</taxon>
        <taxon>Pseudonocardiaceae</taxon>
        <taxon>Actinomycetospora</taxon>
    </lineage>
</organism>
<gene>
    <name evidence="5" type="ORF">PGB27_09310</name>
</gene>
<accession>A0ABT5SRR2</accession>
<dbReference type="InterPro" id="IPR028098">
    <property type="entry name" value="Glyco_trans_4-like_N"/>
</dbReference>
<dbReference type="EC" id="2.4.-.-" evidence="5"/>
<keyword evidence="6" id="KW-1185">Reference proteome</keyword>
<feature type="domain" description="Glycosyl transferase family 1" evidence="3">
    <location>
        <begin position="223"/>
        <end position="386"/>
    </location>
</feature>
<keyword evidence="2 5" id="KW-0808">Transferase</keyword>
<proteinExistence type="predicted"/>
<dbReference type="EMBL" id="JAQZAO010000003">
    <property type="protein sequence ID" value="MDD7965546.1"/>
    <property type="molecule type" value="Genomic_DNA"/>
</dbReference>
<dbReference type="Proteomes" id="UP001300763">
    <property type="component" value="Unassembled WGS sequence"/>
</dbReference>
<dbReference type="PANTHER" id="PTHR45947">
    <property type="entry name" value="SULFOQUINOVOSYL TRANSFERASE SQD2"/>
    <property type="match status" value="1"/>
</dbReference>
<dbReference type="PANTHER" id="PTHR45947:SF3">
    <property type="entry name" value="SULFOQUINOVOSYL TRANSFERASE SQD2"/>
    <property type="match status" value="1"/>
</dbReference>
<protein>
    <submittedName>
        <fullName evidence="5">Glycosyltransferase</fullName>
        <ecNumber evidence="5">2.4.-.-</ecNumber>
    </submittedName>
</protein>
<dbReference type="SUPFAM" id="SSF53756">
    <property type="entry name" value="UDP-Glycosyltransferase/glycogen phosphorylase"/>
    <property type="match status" value="1"/>
</dbReference>
<comment type="caution">
    <text evidence="5">The sequence shown here is derived from an EMBL/GenBank/DDBJ whole genome shotgun (WGS) entry which is preliminary data.</text>
</comment>
<dbReference type="RefSeq" id="WP_274200083.1">
    <property type="nucleotide sequence ID" value="NZ_JAQZAO010000003.1"/>
</dbReference>
<evidence type="ECO:0000313" key="6">
    <source>
        <dbReference type="Proteomes" id="UP001300763"/>
    </source>
</evidence>
<keyword evidence="1 5" id="KW-0328">Glycosyltransferase</keyword>